<proteinExistence type="predicted"/>
<evidence type="ECO:0000256" key="1">
    <source>
        <dbReference type="SAM" id="Phobius"/>
    </source>
</evidence>
<feature type="transmembrane region" description="Helical" evidence="1">
    <location>
        <begin position="113"/>
        <end position="130"/>
    </location>
</feature>
<evidence type="ECO:0000313" key="3">
    <source>
        <dbReference type="Proteomes" id="UP000266720"/>
    </source>
</evidence>
<keyword evidence="1" id="KW-1133">Transmembrane helix</keyword>
<feature type="transmembrane region" description="Helical" evidence="1">
    <location>
        <begin position="136"/>
        <end position="159"/>
    </location>
</feature>
<feature type="transmembrane region" description="Helical" evidence="1">
    <location>
        <begin position="87"/>
        <end position="106"/>
    </location>
</feature>
<accession>A0A3G1A4N7</accession>
<reference evidence="3" key="1">
    <citation type="book" date="2010" name="EXTREMOPHILES" publisher="0:0-0">
        <title>Complete genome sequences of ten hyperthermophilic archaea reveal their metabolic capabilities and possible ecological roles.</title>
        <editorList>
            <person name="?"/>
        </editorList>
        <authorList>
            <person name="Ravin N.V."/>
            <person name="Mardanov A.V."/>
            <person name="Bonch-Osmolovskaya E.A."/>
            <person name="Skryabin K.G."/>
        </authorList>
    </citation>
    <scope>NUCLEOTIDE SEQUENCE [LARGE SCALE GENOMIC DNA]</scope>
    <source>
        <strain evidence="3">1505</strain>
    </source>
</reference>
<name>A0A3G1A4N7_9CREN</name>
<dbReference type="GeneID" id="16574023"/>
<feature type="transmembrane region" description="Helical" evidence="1">
    <location>
        <begin position="224"/>
        <end position="247"/>
    </location>
</feature>
<dbReference type="AlphaFoldDB" id="A0A3G1A4N7"/>
<gene>
    <name evidence="2" type="ORF">TCARB_0452</name>
</gene>
<sequence length="259" mass="28866">MKHSFLNMLRAGLFFEVSMLKNNKGLLFTLLARPYLVLLMLYFLYQQLQAEISPKDLVLLSLTVTGSIDVLWDIAGRGIILRMHGILPYYTVVPEGLLLSLTITFLPKYLLENLLKTLVFLPLLVIYLDLLSALEYVAGVFFLLILGLLPLIGLSMLLAGLTLMAKEESPWLDWITPIILLASGAIYPLSVLPPWLQAISRLLPTTYIVEAADMLTQHLETGGFFTSVIVAMMILTIGYNIVSASLAKRAEEKLLVRGI</sequence>
<dbReference type="PANTHER" id="PTHR43229">
    <property type="entry name" value="NODULATION PROTEIN J"/>
    <property type="match status" value="1"/>
</dbReference>
<dbReference type="Proteomes" id="UP000266720">
    <property type="component" value="Chromosome"/>
</dbReference>
<dbReference type="PANTHER" id="PTHR43229:SF6">
    <property type="entry name" value="ABC-TYPE MULTIDRUG TRANSPORT SYSTEM, PERMEASE COMPONENT"/>
    <property type="match status" value="1"/>
</dbReference>
<dbReference type="KEGG" id="tcb:TCARB_0452"/>
<dbReference type="EMBL" id="CP007493">
    <property type="protein sequence ID" value="AJB41522.1"/>
    <property type="molecule type" value="Genomic_DNA"/>
</dbReference>
<dbReference type="InterPro" id="IPR051784">
    <property type="entry name" value="Nod_factor_ABC_transporter"/>
</dbReference>
<dbReference type="STRING" id="697581.TCARB_0452"/>
<protein>
    <recommendedName>
        <fullName evidence="4">Transport permease protein</fullName>
    </recommendedName>
</protein>
<feature type="transmembrane region" description="Helical" evidence="1">
    <location>
        <begin position="25"/>
        <end position="45"/>
    </location>
</feature>
<evidence type="ECO:0008006" key="4">
    <source>
        <dbReference type="Google" id="ProtNLM"/>
    </source>
</evidence>
<keyword evidence="1" id="KW-0812">Transmembrane</keyword>
<keyword evidence="1" id="KW-0472">Membrane</keyword>
<evidence type="ECO:0000313" key="2">
    <source>
        <dbReference type="EMBL" id="AJB41522.1"/>
    </source>
</evidence>
<feature type="transmembrane region" description="Helical" evidence="1">
    <location>
        <begin position="171"/>
        <end position="190"/>
    </location>
</feature>
<dbReference type="RefSeq" id="WP_020963024.1">
    <property type="nucleotide sequence ID" value="NZ_CP007493.1"/>
</dbReference>
<feature type="transmembrane region" description="Helical" evidence="1">
    <location>
        <begin position="57"/>
        <end position="75"/>
    </location>
</feature>
<organism evidence="2 3">
    <name type="scientific">Thermofilum adornatum 1505</name>
    <dbReference type="NCBI Taxonomy" id="697581"/>
    <lineage>
        <taxon>Archaea</taxon>
        <taxon>Thermoproteota</taxon>
        <taxon>Thermoprotei</taxon>
        <taxon>Thermofilales</taxon>
        <taxon>Thermofilaceae</taxon>
        <taxon>Thermofilum</taxon>
    </lineage>
</organism>
<dbReference type="GeneID" id="25405908"/>